<comment type="similarity">
    <text evidence="2">Belongs to the peptidase C19 family.</text>
</comment>
<evidence type="ECO:0000259" key="8">
    <source>
        <dbReference type="PROSITE" id="PS50235"/>
    </source>
</evidence>
<feature type="coiled-coil region" evidence="4">
    <location>
        <begin position="92"/>
        <end position="119"/>
    </location>
</feature>
<evidence type="ECO:0000256" key="4">
    <source>
        <dbReference type="SAM" id="Coils"/>
    </source>
</evidence>
<feature type="compositionally biased region" description="Basic and acidic residues" evidence="5">
    <location>
        <begin position="592"/>
        <end position="620"/>
    </location>
</feature>
<dbReference type="InterPro" id="IPR015063">
    <property type="entry name" value="USP8_dimer"/>
</dbReference>
<dbReference type="Pfam" id="PF08969">
    <property type="entry name" value="USP8_dimer"/>
    <property type="match status" value="1"/>
</dbReference>
<dbReference type="Pfam" id="PF00443">
    <property type="entry name" value="UCH"/>
    <property type="match status" value="1"/>
</dbReference>
<dbReference type="SUPFAM" id="SSF52821">
    <property type="entry name" value="Rhodanese/Cell cycle control phosphatase"/>
    <property type="match status" value="1"/>
</dbReference>
<dbReference type="Pfam" id="PF00397">
    <property type="entry name" value="WW"/>
    <property type="match status" value="1"/>
</dbReference>
<name>A0AAV2HXW4_LYMST</name>
<evidence type="ECO:0000259" key="7">
    <source>
        <dbReference type="PROSITE" id="PS50206"/>
    </source>
</evidence>
<dbReference type="PROSITE" id="PS50235">
    <property type="entry name" value="USP_3"/>
    <property type="match status" value="1"/>
</dbReference>
<dbReference type="PROSITE" id="PS00972">
    <property type="entry name" value="USP_1"/>
    <property type="match status" value="1"/>
</dbReference>
<keyword evidence="10" id="KW-1185">Reference proteome</keyword>
<feature type="compositionally biased region" description="Basic and acidic residues" evidence="5">
    <location>
        <begin position="538"/>
        <end position="561"/>
    </location>
</feature>
<dbReference type="InterPro" id="IPR038765">
    <property type="entry name" value="Papain-like_cys_pep_sf"/>
</dbReference>
<dbReference type="PROSITE" id="PS50206">
    <property type="entry name" value="RHODANESE_3"/>
    <property type="match status" value="1"/>
</dbReference>
<feature type="domain" description="WW" evidence="6">
    <location>
        <begin position="804"/>
        <end position="838"/>
    </location>
</feature>
<dbReference type="InterPro" id="IPR036873">
    <property type="entry name" value="Rhodanese-like_dom_sf"/>
</dbReference>
<feature type="region of interest" description="Disordered" evidence="5">
    <location>
        <begin position="336"/>
        <end position="360"/>
    </location>
</feature>
<evidence type="ECO:0000256" key="5">
    <source>
        <dbReference type="SAM" id="MobiDB-lite"/>
    </source>
</evidence>
<dbReference type="SUPFAM" id="SSF54001">
    <property type="entry name" value="Cysteine proteinases"/>
    <property type="match status" value="1"/>
</dbReference>
<comment type="catalytic activity">
    <reaction evidence="1">
        <text>Thiol-dependent hydrolysis of ester, thioester, amide, peptide and isopeptide bonds formed by the C-terminal Gly of ubiquitin (a 76-residue protein attached to proteins as an intracellular targeting signal).</text>
        <dbReference type="EC" id="3.4.19.12"/>
    </reaction>
</comment>
<feature type="compositionally biased region" description="Basic and acidic residues" evidence="5">
    <location>
        <begin position="868"/>
        <end position="881"/>
    </location>
</feature>
<dbReference type="InterPro" id="IPR050185">
    <property type="entry name" value="Ub_carboxyl-term_hydrolase"/>
</dbReference>
<feature type="compositionally biased region" description="Polar residues" evidence="5">
    <location>
        <begin position="578"/>
        <end position="591"/>
    </location>
</feature>
<dbReference type="PROSITE" id="PS50020">
    <property type="entry name" value="WW_DOMAIN_2"/>
    <property type="match status" value="1"/>
</dbReference>
<dbReference type="InterPro" id="IPR036020">
    <property type="entry name" value="WW_dom_sf"/>
</dbReference>
<dbReference type="InterPro" id="IPR018200">
    <property type="entry name" value="USP_CS"/>
</dbReference>
<keyword evidence="4" id="KW-0175">Coiled coil</keyword>
<dbReference type="Gene3D" id="3.40.250.10">
    <property type="entry name" value="Rhodanese-like domain"/>
    <property type="match status" value="1"/>
</dbReference>
<dbReference type="Proteomes" id="UP001497497">
    <property type="component" value="Unassembled WGS sequence"/>
</dbReference>
<dbReference type="Gene3D" id="2.20.70.10">
    <property type="match status" value="1"/>
</dbReference>
<organism evidence="9 10">
    <name type="scientific">Lymnaea stagnalis</name>
    <name type="common">Great pond snail</name>
    <name type="synonym">Helix stagnalis</name>
    <dbReference type="NCBI Taxonomy" id="6523"/>
    <lineage>
        <taxon>Eukaryota</taxon>
        <taxon>Metazoa</taxon>
        <taxon>Spiralia</taxon>
        <taxon>Lophotrochozoa</taxon>
        <taxon>Mollusca</taxon>
        <taxon>Gastropoda</taxon>
        <taxon>Heterobranchia</taxon>
        <taxon>Euthyneura</taxon>
        <taxon>Panpulmonata</taxon>
        <taxon>Hygrophila</taxon>
        <taxon>Lymnaeoidea</taxon>
        <taxon>Lymnaeidae</taxon>
        <taxon>Lymnaea</taxon>
    </lineage>
</organism>
<evidence type="ECO:0000313" key="10">
    <source>
        <dbReference type="Proteomes" id="UP001497497"/>
    </source>
</evidence>
<dbReference type="PROSITE" id="PS00973">
    <property type="entry name" value="USP_2"/>
    <property type="match status" value="1"/>
</dbReference>
<accession>A0AAV2HXW4</accession>
<evidence type="ECO:0000256" key="2">
    <source>
        <dbReference type="ARBA" id="ARBA00009085"/>
    </source>
</evidence>
<dbReference type="SUPFAM" id="SSF140856">
    <property type="entry name" value="USP8 N-terminal domain-like"/>
    <property type="match status" value="1"/>
</dbReference>
<dbReference type="SMART" id="SM00456">
    <property type="entry name" value="WW"/>
    <property type="match status" value="1"/>
</dbReference>
<sequence length="1264" mass="144509">MPAPLLKKKELYLGESLGDLQKISEIKPIDSPVSIIVRSSNKVFQDAETFDSQGDEEKAFVLYLKYFNIIKQIKTKAEYKKQKEYFDKLLSMKNQIKAIERAEKLSESLKERYDLKKAEALAKKLSLREVKEDAASSITKENDEKENVLPKEAEIATEAEPVNKSGSIKCINLCGLLRDTVTKVVLMDVRPAEDFNKSHISFTDCISVPHDILVPGSTVNHIQSKLPRESLSMWQQRVHVDYIVLLDWKSTNETATIGTPLRTLKDALFKFDTSTIIKSEPLILEGGYDQWLLFYPTMTTNAHVIRPSDYNREQPPSPTMTLDFDYPEVSDNLPQNVTPPSSDGAQINQIPPASDNSGAATAAVPTVVPLPRVDRSLKPSISGENWSSTVDPMSNKEANVYSVSSANSVGHTHQNKSSYTIAGGISAPGNMSNDSSIQSGQSGNKDLPGNAIEKINEENQDVEVPPIKLHQQQLEDVERRLKDLEKMKKKEEKDVADLMRMKRKLKEDIDREKQAQEEQKMLLELEQEKKSYALQQAKVEEEKKHRMQKVEMMRQERKRESNINIVTQEKTRPADSKVTPNVNEILTSTEGNDNKMLTKMDNDIKGANIDPRRDLDKNAETGKAMPKKADKSKLDEEMEKKELANQNKDTLEKKKLEAQRQKEMAQKKQEETEKLKILKEREAAEKLAEIEMLKQKETAEKERIVKEREAAERERIIREREAAEIERLLKEKQAAERLLKEKEVAERLLKEKQIAERLLKEKQIAERLLKEKQAAENMLKERKALEQVKHKAIEQPSSKNVPSNNLPPGWEKRLDRATNRYFYIDHNRGATQWFPPPVISKPPEIYITTLKEEPSRGGLSRSHSSPNIKKDLEEEEKPTFDRTSKPIKNVIMPMPRQTAYSVRKRDLNPVYGDVGPALTGLRNLGNTCYMNSTIQCLNNTSPLITYFLNDNYLYDINRESSQGMQGEVVDEFAVVVKALWSQQFRSITPRDLKNTVAKYNPMFAGCQQQDSQEFLTFLLDGLHEGLNEVKKAPEIPEQNNDQLSDTEAASRAWKHHKLLHRSIIVELFQGQLKSSLMCGTCGKTSVTFQAFMFLSLPIPSQTKCSLKDCINKFLLPEMMTGSSKWKCPCCKVERDSRKQIDLWKLPPILLVGLNRFVRFYAEGMWMQKKTTYVDFPLVDLDFSEFIIGPKPRNRYSLFGISNHYGTMEGGHYTAFCRNPVNKKWYKFDDQDVYELSNSDVKSPAAFVLYYSSIDMPAPVYKPHL</sequence>
<evidence type="ECO:0000256" key="1">
    <source>
        <dbReference type="ARBA" id="ARBA00000707"/>
    </source>
</evidence>
<feature type="domain" description="Rhodanese" evidence="7">
    <location>
        <begin position="180"/>
        <end position="300"/>
    </location>
</feature>
<dbReference type="PROSITE" id="PS01159">
    <property type="entry name" value="WW_DOMAIN_1"/>
    <property type="match status" value="1"/>
</dbReference>
<dbReference type="InterPro" id="IPR028889">
    <property type="entry name" value="USP"/>
</dbReference>
<dbReference type="InterPro" id="IPR001763">
    <property type="entry name" value="Rhodanese-like_dom"/>
</dbReference>
<evidence type="ECO:0000313" key="9">
    <source>
        <dbReference type="EMBL" id="CAL1537539.1"/>
    </source>
</evidence>
<evidence type="ECO:0000259" key="6">
    <source>
        <dbReference type="PROSITE" id="PS50020"/>
    </source>
</evidence>
<comment type="caution">
    <text evidence="9">The sequence shown here is derived from an EMBL/GenBank/DDBJ whole genome shotgun (WGS) entry which is preliminary data.</text>
</comment>
<dbReference type="EMBL" id="CAXITT010000266">
    <property type="protein sequence ID" value="CAL1537539.1"/>
    <property type="molecule type" value="Genomic_DNA"/>
</dbReference>
<feature type="compositionally biased region" description="Polar residues" evidence="5">
    <location>
        <begin position="336"/>
        <end position="358"/>
    </location>
</feature>
<feature type="compositionally biased region" description="Basic and acidic residues" evidence="5">
    <location>
        <begin position="627"/>
        <end position="672"/>
    </location>
</feature>
<feature type="domain" description="USP" evidence="8">
    <location>
        <begin position="919"/>
        <end position="1253"/>
    </location>
</feature>
<proteinExistence type="inferred from homology"/>
<dbReference type="CDD" id="cd02674">
    <property type="entry name" value="Peptidase_C19R"/>
    <property type="match status" value="1"/>
</dbReference>
<dbReference type="SUPFAM" id="SSF51045">
    <property type="entry name" value="WW domain"/>
    <property type="match status" value="1"/>
</dbReference>
<dbReference type="PANTHER" id="PTHR21646:SF46">
    <property type="entry name" value="UBIQUITIN CARBOXYL-TERMINAL HYDROLASE"/>
    <property type="match status" value="1"/>
</dbReference>
<feature type="region of interest" description="Disordered" evidence="5">
    <location>
        <begin position="537"/>
        <end position="672"/>
    </location>
</feature>
<protein>
    <recommendedName>
        <fullName evidence="3">ubiquitinyl hydrolase 1</fullName>
        <ecNumber evidence="3">3.4.19.12</ecNumber>
    </recommendedName>
</protein>
<evidence type="ECO:0000256" key="3">
    <source>
        <dbReference type="ARBA" id="ARBA00012759"/>
    </source>
</evidence>
<dbReference type="GO" id="GO:0004843">
    <property type="term" value="F:cysteine-type deubiquitinase activity"/>
    <property type="evidence" value="ECO:0007669"/>
    <property type="project" value="UniProtKB-EC"/>
</dbReference>
<dbReference type="CDD" id="cd00201">
    <property type="entry name" value="WW"/>
    <property type="match status" value="1"/>
</dbReference>
<dbReference type="GO" id="GO:0016579">
    <property type="term" value="P:protein deubiquitination"/>
    <property type="evidence" value="ECO:0007669"/>
    <property type="project" value="InterPro"/>
</dbReference>
<dbReference type="InterPro" id="IPR001394">
    <property type="entry name" value="Peptidase_C19_UCH"/>
</dbReference>
<reference evidence="9 10" key="1">
    <citation type="submission" date="2024-04" db="EMBL/GenBank/DDBJ databases">
        <authorList>
            <consortium name="Genoscope - CEA"/>
            <person name="William W."/>
        </authorList>
    </citation>
    <scope>NUCLEOTIDE SEQUENCE [LARGE SCALE GENOMIC DNA]</scope>
</reference>
<dbReference type="Gene3D" id="3.90.70.10">
    <property type="entry name" value="Cysteine proteinases"/>
    <property type="match status" value="1"/>
</dbReference>
<feature type="region of interest" description="Disordered" evidence="5">
    <location>
        <begin position="852"/>
        <end position="881"/>
    </location>
</feature>
<dbReference type="InterPro" id="IPR001202">
    <property type="entry name" value="WW_dom"/>
</dbReference>
<dbReference type="PANTHER" id="PTHR21646">
    <property type="entry name" value="UBIQUITIN CARBOXYL-TERMINAL HYDROLASE"/>
    <property type="match status" value="1"/>
</dbReference>
<dbReference type="AlphaFoldDB" id="A0AAV2HXW4"/>
<gene>
    <name evidence="9" type="ORF">GSLYS_00011449001</name>
</gene>
<dbReference type="EC" id="3.4.19.12" evidence="3"/>
<dbReference type="Gene3D" id="1.20.58.80">
    <property type="entry name" value="Phosphotransferase system, lactose/cellobiose-type IIA subunit"/>
    <property type="match status" value="1"/>
</dbReference>
<dbReference type="FunFam" id="3.40.250.10:FF:000017">
    <property type="entry name" value="ubiquitin carboxyl-terminal hydrolase 8"/>
    <property type="match status" value="1"/>
</dbReference>